<evidence type="ECO:0000313" key="2">
    <source>
        <dbReference type="EMBL" id="VEL19965.1"/>
    </source>
</evidence>
<protein>
    <recommendedName>
        <fullName evidence="1">Tubulin-folding cofactor D C-terminal domain-containing protein</fullName>
    </recommendedName>
</protein>
<dbReference type="InterPro" id="IPR033162">
    <property type="entry name" value="TBCD"/>
</dbReference>
<dbReference type="EMBL" id="CAAALY010044091">
    <property type="protein sequence ID" value="VEL19965.1"/>
    <property type="molecule type" value="Genomic_DNA"/>
</dbReference>
<dbReference type="GO" id="GO:0034333">
    <property type="term" value="P:adherens junction assembly"/>
    <property type="evidence" value="ECO:0007669"/>
    <property type="project" value="TreeGrafter"/>
</dbReference>
<evidence type="ECO:0000259" key="1">
    <source>
        <dbReference type="Pfam" id="PF12612"/>
    </source>
</evidence>
<dbReference type="InterPro" id="IPR022577">
    <property type="entry name" value="TBCD_C"/>
</dbReference>
<feature type="domain" description="Tubulin-folding cofactor D C-terminal" evidence="1">
    <location>
        <begin position="8"/>
        <end position="111"/>
    </location>
</feature>
<sequence>MTVSCILSECEVLNWMSAEVTFNYFVQLLDIPEFSYSLMLGLLVSVGGLTEKTARCSSESLRNQLRKHEGDLEYMKNFIRTIDHIFSNQDGERVALPLLKFTDFILNEPAVTFTLLNEE</sequence>
<dbReference type="GO" id="GO:0000226">
    <property type="term" value="P:microtubule cytoskeleton organization"/>
    <property type="evidence" value="ECO:0007669"/>
    <property type="project" value="TreeGrafter"/>
</dbReference>
<reference evidence="2" key="1">
    <citation type="submission" date="2018-11" db="EMBL/GenBank/DDBJ databases">
        <authorList>
            <consortium name="Pathogen Informatics"/>
        </authorList>
    </citation>
    <scope>NUCLEOTIDE SEQUENCE</scope>
</reference>
<dbReference type="OrthoDB" id="10253476at2759"/>
<organism evidence="2 3">
    <name type="scientific">Protopolystoma xenopodis</name>
    <dbReference type="NCBI Taxonomy" id="117903"/>
    <lineage>
        <taxon>Eukaryota</taxon>
        <taxon>Metazoa</taxon>
        <taxon>Spiralia</taxon>
        <taxon>Lophotrochozoa</taxon>
        <taxon>Platyhelminthes</taxon>
        <taxon>Monogenea</taxon>
        <taxon>Polyopisthocotylea</taxon>
        <taxon>Polystomatidea</taxon>
        <taxon>Polystomatidae</taxon>
        <taxon>Protopolystoma</taxon>
    </lineage>
</organism>
<name>A0A3S5A4Y4_9PLAT</name>
<dbReference type="GO" id="GO:0070830">
    <property type="term" value="P:bicellular tight junction assembly"/>
    <property type="evidence" value="ECO:0007669"/>
    <property type="project" value="TreeGrafter"/>
</dbReference>
<gene>
    <name evidence="2" type="ORF">PXEA_LOCUS13405</name>
</gene>
<dbReference type="Proteomes" id="UP000784294">
    <property type="component" value="Unassembled WGS sequence"/>
</dbReference>
<dbReference type="GO" id="GO:0007023">
    <property type="term" value="P:post-chaperonin tubulin folding pathway"/>
    <property type="evidence" value="ECO:0007669"/>
    <property type="project" value="InterPro"/>
</dbReference>
<dbReference type="GO" id="GO:0007021">
    <property type="term" value="P:tubulin complex assembly"/>
    <property type="evidence" value="ECO:0007669"/>
    <property type="project" value="InterPro"/>
</dbReference>
<dbReference type="GO" id="GO:0016328">
    <property type="term" value="C:lateral plasma membrane"/>
    <property type="evidence" value="ECO:0007669"/>
    <property type="project" value="TreeGrafter"/>
</dbReference>
<proteinExistence type="predicted"/>
<keyword evidence="3" id="KW-1185">Reference proteome</keyword>
<comment type="caution">
    <text evidence="2">The sequence shown here is derived from an EMBL/GenBank/DDBJ whole genome shotgun (WGS) entry which is preliminary data.</text>
</comment>
<dbReference type="GO" id="GO:0048487">
    <property type="term" value="F:beta-tubulin binding"/>
    <property type="evidence" value="ECO:0007669"/>
    <property type="project" value="InterPro"/>
</dbReference>
<evidence type="ECO:0000313" key="3">
    <source>
        <dbReference type="Proteomes" id="UP000784294"/>
    </source>
</evidence>
<dbReference type="PANTHER" id="PTHR12658:SF0">
    <property type="entry name" value="TUBULIN-SPECIFIC CHAPERONE D"/>
    <property type="match status" value="1"/>
</dbReference>
<dbReference type="Pfam" id="PF12612">
    <property type="entry name" value="TFCD_C"/>
    <property type="match status" value="1"/>
</dbReference>
<dbReference type="GO" id="GO:0005096">
    <property type="term" value="F:GTPase activator activity"/>
    <property type="evidence" value="ECO:0007669"/>
    <property type="project" value="InterPro"/>
</dbReference>
<accession>A0A3S5A4Y4</accession>
<dbReference type="AlphaFoldDB" id="A0A3S5A4Y4"/>
<dbReference type="PANTHER" id="PTHR12658">
    <property type="entry name" value="BETA-TUBULIN COFACTOR D"/>
    <property type="match status" value="1"/>
</dbReference>